<dbReference type="Proteomes" id="UP000233535">
    <property type="component" value="Unassembled WGS sequence"/>
</dbReference>
<dbReference type="Pfam" id="PF16407">
    <property type="entry name" value="PKD_2"/>
    <property type="match status" value="1"/>
</dbReference>
<keyword evidence="3" id="KW-1185">Reference proteome</keyword>
<dbReference type="EMBL" id="MVDD01000004">
    <property type="protein sequence ID" value="PKQ63908.1"/>
    <property type="molecule type" value="Genomic_DNA"/>
</dbReference>
<protein>
    <submittedName>
        <fullName evidence="2">Uncharacterized protein</fullName>
    </submittedName>
</protein>
<sequence length="494" mass="55004">MKMIKIFSSILFLTLLLAYGCSDDLGNYDYKELNNVEVTGLPVDTTVGVLEHLVITPVIARELEGREDDLEFTWRIGTSDTISMERNLDYVIETSVPMGKNICYYHVMDKETGVRYYYEFELNVVATFNLGYYVLSEMPDESSLISYLNTNYNENSEWISTSTIGDYTLGNKPCGMAKNANWRYGYELHILTQEGLYPYVKTNVQSFLPTAIINAENYIKGQGTGAFSPTKLISSTNNQYFLTGNGFSVLNSGIMHAPSGITETYDWALCGWWGYRSSAPDEIWGYDKLSNKIYTIYNTPGGPLFDLNSITEAPLGDISFDGYRVMGLSKTETRLAIDLGVVLLDVVAGNTNEIVIHSLNMDREYASWSPIGVYDIQTSQSTILPVAGINAESLCKKYGSNFYITIGQSIYSTPVLNPVLTKIADIPVEYGIPMDFDMTNVGTNPQQLVIATYNEGSSDELKGSVIYLDPQKKQITNMFKGVCGKAVQVITAEK</sequence>
<gene>
    <name evidence="2" type="ORF">BZG02_07815</name>
</gene>
<feature type="signal peptide" evidence="1">
    <location>
        <begin position="1"/>
        <end position="20"/>
    </location>
</feature>
<dbReference type="InterPro" id="IPR032183">
    <property type="entry name" value="PKD-like"/>
</dbReference>
<name>A0A2N3I0R0_9BACT</name>
<dbReference type="PROSITE" id="PS51257">
    <property type="entry name" value="PROKAR_LIPOPROTEIN"/>
    <property type="match status" value="1"/>
</dbReference>
<feature type="chain" id="PRO_5014749095" evidence="1">
    <location>
        <begin position="21"/>
        <end position="494"/>
    </location>
</feature>
<dbReference type="AlphaFoldDB" id="A0A2N3I0R0"/>
<dbReference type="RefSeq" id="WP_101260856.1">
    <property type="nucleotide sequence ID" value="NZ_MVDD01000004.1"/>
</dbReference>
<dbReference type="OrthoDB" id="618659at2"/>
<proteinExistence type="predicted"/>
<reference evidence="2 3" key="1">
    <citation type="journal article" date="2017" name="Front. Microbiol.">
        <title>Labilibaculum manganireducens gen. nov., sp. nov. and Labilibaculum filiforme sp. nov., Novel Bacteroidetes Isolated from Subsurface Sediments of the Baltic Sea.</title>
        <authorList>
            <person name="Vandieken V."/>
            <person name="Marshall I.P."/>
            <person name="Niemann H."/>
            <person name="Engelen B."/>
            <person name="Cypionka H."/>
        </authorList>
    </citation>
    <scope>NUCLEOTIDE SEQUENCE [LARGE SCALE GENOMIC DNA]</scope>
    <source>
        <strain evidence="2 3">59.16B</strain>
    </source>
</reference>
<evidence type="ECO:0000256" key="1">
    <source>
        <dbReference type="SAM" id="SignalP"/>
    </source>
</evidence>
<evidence type="ECO:0000313" key="2">
    <source>
        <dbReference type="EMBL" id="PKQ63908.1"/>
    </source>
</evidence>
<organism evidence="2 3">
    <name type="scientific">Labilibaculum filiforme</name>
    <dbReference type="NCBI Taxonomy" id="1940526"/>
    <lineage>
        <taxon>Bacteria</taxon>
        <taxon>Pseudomonadati</taxon>
        <taxon>Bacteroidota</taxon>
        <taxon>Bacteroidia</taxon>
        <taxon>Marinilabiliales</taxon>
        <taxon>Marinifilaceae</taxon>
        <taxon>Labilibaculum</taxon>
    </lineage>
</organism>
<accession>A0A2N3I0R0</accession>
<keyword evidence="1" id="KW-0732">Signal</keyword>
<comment type="caution">
    <text evidence="2">The sequence shown here is derived from an EMBL/GenBank/DDBJ whole genome shotgun (WGS) entry which is preliminary data.</text>
</comment>
<evidence type="ECO:0000313" key="3">
    <source>
        <dbReference type="Proteomes" id="UP000233535"/>
    </source>
</evidence>